<dbReference type="GO" id="GO:0005886">
    <property type="term" value="C:plasma membrane"/>
    <property type="evidence" value="ECO:0007669"/>
    <property type="project" value="TreeGrafter"/>
</dbReference>
<dbReference type="Proteomes" id="UP000177876">
    <property type="component" value="Unassembled WGS sequence"/>
</dbReference>
<evidence type="ECO:0000256" key="1">
    <source>
        <dbReference type="SAM" id="Phobius"/>
    </source>
</evidence>
<evidence type="ECO:0008006" key="4">
    <source>
        <dbReference type="Google" id="ProtNLM"/>
    </source>
</evidence>
<evidence type="ECO:0000313" key="3">
    <source>
        <dbReference type="Proteomes" id="UP000177876"/>
    </source>
</evidence>
<feature type="transmembrane region" description="Helical" evidence="1">
    <location>
        <begin position="37"/>
        <end position="55"/>
    </location>
</feature>
<accession>A0A1F2WI65</accession>
<dbReference type="InterPro" id="IPR005325">
    <property type="entry name" value="DUF308_memb"/>
</dbReference>
<evidence type="ECO:0000313" key="2">
    <source>
        <dbReference type="EMBL" id="OFW56546.1"/>
    </source>
</evidence>
<comment type="caution">
    <text evidence="2">The sequence shown here is derived from an EMBL/GenBank/DDBJ whole genome shotgun (WGS) entry which is preliminary data.</text>
</comment>
<dbReference type="InterPro" id="IPR052712">
    <property type="entry name" value="Acid_resist_chaperone_HdeD"/>
</dbReference>
<proteinExistence type="predicted"/>
<sequence length="187" mass="20073">MEVDVILRNWWSYLLRAIVAVVFGILLLGWPAATLKVAIVLIGILMVMDGLAAMIRSALLAGRKEKWGWTLVAGISGILVGAIILGHMEFSLAFVAVLAGIWVVLSGVVEIAIAFEMPPQSGREIVGVVGIISIAFGIVIVAYPFESVYALSVILGIYALIRGGLDIVAAFYTRRLHGMRQKLPSAD</sequence>
<reference evidence="2 3" key="1">
    <citation type="journal article" date="2016" name="Nat. Commun.">
        <title>Thousands of microbial genomes shed light on interconnected biogeochemical processes in an aquifer system.</title>
        <authorList>
            <person name="Anantharaman K."/>
            <person name="Brown C.T."/>
            <person name="Hug L.A."/>
            <person name="Sharon I."/>
            <person name="Castelle C.J."/>
            <person name="Probst A.J."/>
            <person name="Thomas B.C."/>
            <person name="Singh A."/>
            <person name="Wilkins M.J."/>
            <person name="Karaoz U."/>
            <person name="Brodie E.L."/>
            <person name="Williams K.H."/>
            <person name="Hubbard S.S."/>
            <person name="Banfield J.F."/>
        </authorList>
    </citation>
    <scope>NUCLEOTIDE SEQUENCE [LARGE SCALE GENOMIC DNA]</scope>
</reference>
<keyword evidence="1" id="KW-0812">Transmembrane</keyword>
<feature type="transmembrane region" description="Helical" evidence="1">
    <location>
        <begin position="92"/>
        <end position="113"/>
    </location>
</feature>
<protein>
    <recommendedName>
        <fullName evidence="4">HdeD family acid-resistance protein</fullName>
    </recommendedName>
</protein>
<feature type="transmembrane region" description="Helical" evidence="1">
    <location>
        <begin position="67"/>
        <end position="86"/>
    </location>
</feature>
<gene>
    <name evidence="2" type="ORF">A2Y75_01110</name>
</gene>
<organism evidence="2 3">
    <name type="scientific">Candidatus Solincola sediminis</name>
    <dbReference type="NCBI Taxonomy" id="1797199"/>
    <lineage>
        <taxon>Bacteria</taxon>
        <taxon>Bacillati</taxon>
        <taxon>Actinomycetota</taxon>
        <taxon>Candidatus Geothermincolia</taxon>
        <taxon>Candidatus Geothermincolales</taxon>
        <taxon>Candidatus Geothermincolaceae</taxon>
        <taxon>Candidatus Solincola</taxon>
    </lineage>
</organism>
<keyword evidence="1" id="KW-0472">Membrane</keyword>
<dbReference type="AlphaFoldDB" id="A0A1F2WI65"/>
<feature type="transmembrane region" description="Helical" evidence="1">
    <location>
        <begin position="12"/>
        <end position="31"/>
    </location>
</feature>
<dbReference type="EMBL" id="MELK01000044">
    <property type="protein sequence ID" value="OFW56546.1"/>
    <property type="molecule type" value="Genomic_DNA"/>
</dbReference>
<dbReference type="PANTHER" id="PTHR34989">
    <property type="entry name" value="PROTEIN HDED"/>
    <property type="match status" value="1"/>
</dbReference>
<feature type="transmembrane region" description="Helical" evidence="1">
    <location>
        <begin position="125"/>
        <end position="143"/>
    </location>
</feature>
<dbReference type="STRING" id="1797197.A2Y75_01110"/>
<keyword evidence="1" id="KW-1133">Transmembrane helix</keyword>
<name>A0A1F2WI65_9ACTN</name>
<feature type="transmembrane region" description="Helical" evidence="1">
    <location>
        <begin position="149"/>
        <end position="172"/>
    </location>
</feature>
<dbReference type="Pfam" id="PF03729">
    <property type="entry name" value="DUF308"/>
    <property type="match status" value="2"/>
</dbReference>
<dbReference type="PANTHER" id="PTHR34989:SF1">
    <property type="entry name" value="PROTEIN HDED"/>
    <property type="match status" value="1"/>
</dbReference>